<proteinExistence type="predicted"/>
<dbReference type="AlphaFoldDB" id="A0A6M3M447"/>
<dbReference type="EMBL" id="MT143703">
    <property type="protein sequence ID" value="QJB00950.1"/>
    <property type="molecule type" value="Genomic_DNA"/>
</dbReference>
<name>A0A6M3M447_9ZZZZ</name>
<protein>
    <submittedName>
        <fullName evidence="1">Uncharacterized protein</fullName>
    </submittedName>
</protein>
<organism evidence="1">
    <name type="scientific">viral metagenome</name>
    <dbReference type="NCBI Taxonomy" id="1070528"/>
    <lineage>
        <taxon>unclassified sequences</taxon>
        <taxon>metagenomes</taxon>
        <taxon>organismal metagenomes</taxon>
    </lineage>
</organism>
<sequence>MNTHTSGAADLPDALRKGDCGFWQWHPEIHPQGDHSMQALTEGDKRYGWREAALAAGQAVAPAPAVGVELPAPDFLIGAFSAKAWAEGSVTAYGNQQFNAGREFEAKRIATRPAPPAMDGGEDAARHSPHARRFGGCPSCGRSDCVAMSCTRGAA</sequence>
<accession>A0A6M3M447</accession>
<reference evidence="1" key="1">
    <citation type="submission" date="2020-03" db="EMBL/GenBank/DDBJ databases">
        <title>The deep terrestrial virosphere.</title>
        <authorList>
            <person name="Holmfeldt K."/>
            <person name="Nilsson E."/>
            <person name="Simone D."/>
            <person name="Lopez-Fernandez M."/>
            <person name="Wu X."/>
            <person name="de Brujin I."/>
            <person name="Lundin D."/>
            <person name="Andersson A."/>
            <person name="Bertilsson S."/>
            <person name="Dopson M."/>
        </authorList>
    </citation>
    <scope>NUCLEOTIDE SEQUENCE</scope>
    <source>
        <strain evidence="1">MM171A00156</strain>
    </source>
</reference>
<gene>
    <name evidence="1" type="ORF">MM171A00156_0044</name>
</gene>
<evidence type="ECO:0000313" key="1">
    <source>
        <dbReference type="EMBL" id="QJB00950.1"/>
    </source>
</evidence>